<dbReference type="InParanoid" id="Q01ZY5"/>
<feature type="transmembrane region" description="Helical" evidence="5">
    <location>
        <begin position="255"/>
        <end position="274"/>
    </location>
</feature>
<evidence type="ECO:0000256" key="5">
    <source>
        <dbReference type="SAM" id="Phobius"/>
    </source>
</evidence>
<organism evidence="7">
    <name type="scientific">Solibacter usitatus (strain Ellin6076)</name>
    <dbReference type="NCBI Taxonomy" id="234267"/>
    <lineage>
        <taxon>Bacteria</taxon>
        <taxon>Pseudomonadati</taxon>
        <taxon>Acidobacteriota</taxon>
        <taxon>Terriglobia</taxon>
        <taxon>Bryobacterales</taxon>
        <taxon>Solibacteraceae</taxon>
        <taxon>Candidatus Solibacter</taxon>
    </lineage>
</organism>
<dbReference type="PANTHER" id="PTHR37958:SF1">
    <property type="entry name" value="SODIUM-POTASSIUM_PROTON ANTIPORTER CHAA"/>
    <property type="match status" value="1"/>
</dbReference>
<dbReference type="GO" id="GO:0015386">
    <property type="term" value="F:potassium:proton antiporter activity"/>
    <property type="evidence" value="ECO:0007669"/>
    <property type="project" value="TreeGrafter"/>
</dbReference>
<dbReference type="HOGENOM" id="CLU_050648_0_0_0"/>
<feature type="transmembrane region" description="Helical" evidence="5">
    <location>
        <begin position="315"/>
        <end position="338"/>
    </location>
</feature>
<sequence length="365" mass="38920" precursor="true">MRTSNAALIREWTMLVALASSALFFVFGRSWLADLSNPMWLAFLFVWPFAVILLSATSVVRHAESLAAILGEPLGTLVLTLSITGIEVMMIASVMFAGEGHPALARDAVFSVAMIGLNGIVGLSLIVGGIRYREQQYNLQGAQAFLAVLVPLLVLGLVLPNYTVSAAGPTMSPLQAGSQIVISLALYGVFLAIQNVRHREYFMADPDAATDIPATISPWYHFPFLLGYLLLIVYLAEQIAIPIDYSIDVLKLPPALGGLLVSVLVMTSESLSAVRAAMANELQRSVNLLLGSVLASTSLTIPAVLAIGFISGQTIILGLGPVEMTLLLLTVGVSALTFASGRTNVLLGAVHLVLFLAYLMLIFEH</sequence>
<feature type="transmembrane region" description="Helical" evidence="5">
    <location>
        <begin position="286"/>
        <end position="309"/>
    </location>
</feature>
<dbReference type="Pfam" id="PF01699">
    <property type="entry name" value="Na_Ca_ex"/>
    <property type="match status" value="2"/>
</dbReference>
<dbReference type="STRING" id="234267.Acid_3810"/>
<dbReference type="OrthoDB" id="9787814at2"/>
<dbReference type="EMBL" id="CP000473">
    <property type="protein sequence ID" value="ABJ84780.1"/>
    <property type="molecule type" value="Genomic_DNA"/>
</dbReference>
<dbReference type="eggNOG" id="COG0387">
    <property type="taxonomic scope" value="Bacteria"/>
</dbReference>
<evidence type="ECO:0000256" key="1">
    <source>
        <dbReference type="ARBA" id="ARBA00004141"/>
    </source>
</evidence>
<reference evidence="7" key="1">
    <citation type="submission" date="2006-10" db="EMBL/GenBank/DDBJ databases">
        <title>Complete sequence of Solibacter usitatus Ellin6076.</title>
        <authorList>
            <consortium name="US DOE Joint Genome Institute"/>
            <person name="Copeland A."/>
            <person name="Lucas S."/>
            <person name="Lapidus A."/>
            <person name="Barry K."/>
            <person name="Detter J.C."/>
            <person name="Glavina del Rio T."/>
            <person name="Hammon N."/>
            <person name="Israni S."/>
            <person name="Dalin E."/>
            <person name="Tice H."/>
            <person name="Pitluck S."/>
            <person name="Thompson L.S."/>
            <person name="Brettin T."/>
            <person name="Bruce D."/>
            <person name="Han C."/>
            <person name="Tapia R."/>
            <person name="Gilna P."/>
            <person name="Schmutz J."/>
            <person name="Larimer F."/>
            <person name="Land M."/>
            <person name="Hauser L."/>
            <person name="Kyrpides N."/>
            <person name="Mikhailova N."/>
            <person name="Janssen P.H."/>
            <person name="Kuske C.R."/>
            <person name="Richardson P."/>
        </authorList>
    </citation>
    <scope>NUCLEOTIDE SEQUENCE</scope>
    <source>
        <strain evidence="7">Ellin6076</strain>
    </source>
</reference>
<dbReference type="InterPro" id="IPR052946">
    <property type="entry name" value="Alkaline_pH_Ca-Antiporter"/>
</dbReference>
<keyword evidence="2 5" id="KW-0812">Transmembrane</keyword>
<name>Q01ZY5_SOLUE</name>
<feature type="transmembrane region" description="Helical" evidence="5">
    <location>
        <begin position="12"/>
        <end position="33"/>
    </location>
</feature>
<accession>Q01ZY5</accession>
<dbReference type="AlphaFoldDB" id="Q01ZY5"/>
<dbReference type="InterPro" id="IPR004837">
    <property type="entry name" value="NaCa_Exmemb"/>
</dbReference>
<feature type="domain" description="Sodium/calcium exchanger membrane region" evidence="6">
    <location>
        <begin position="41"/>
        <end position="194"/>
    </location>
</feature>
<evidence type="ECO:0000259" key="6">
    <source>
        <dbReference type="Pfam" id="PF01699"/>
    </source>
</evidence>
<feature type="transmembrane region" description="Helical" evidence="5">
    <location>
        <begin position="176"/>
        <end position="193"/>
    </location>
</feature>
<dbReference type="KEGG" id="sus:Acid_3810"/>
<feature type="transmembrane region" description="Helical" evidence="5">
    <location>
        <begin position="222"/>
        <end position="243"/>
    </location>
</feature>
<feature type="transmembrane region" description="Helical" evidence="5">
    <location>
        <begin position="39"/>
        <end position="62"/>
    </location>
</feature>
<proteinExistence type="predicted"/>
<feature type="transmembrane region" description="Helical" evidence="5">
    <location>
        <begin position="345"/>
        <end position="363"/>
    </location>
</feature>
<feature type="transmembrane region" description="Helical" evidence="5">
    <location>
        <begin position="144"/>
        <end position="164"/>
    </location>
</feature>
<evidence type="ECO:0000256" key="4">
    <source>
        <dbReference type="ARBA" id="ARBA00023136"/>
    </source>
</evidence>
<comment type="subcellular location">
    <subcellularLocation>
        <location evidence="1">Membrane</location>
        <topology evidence="1">Multi-pass membrane protein</topology>
    </subcellularLocation>
</comment>
<dbReference type="GO" id="GO:0015385">
    <property type="term" value="F:sodium:proton antiporter activity"/>
    <property type="evidence" value="ECO:0007669"/>
    <property type="project" value="TreeGrafter"/>
</dbReference>
<feature type="transmembrane region" description="Helical" evidence="5">
    <location>
        <begin position="108"/>
        <end position="132"/>
    </location>
</feature>
<dbReference type="FunCoup" id="Q01ZY5">
    <property type="interactions" value="136"/>
</dbReference>
<feature type="transmembrane region" description="Helical" evidence="5">
    <location>
        <begin position="74"/>
        <end position="96"/>
    </location>
</feature>
<evidence type="ECO:0000313" key="7">
    <source>
        <dbReference type="EMBL" id="ABJ84780.1"/>
    </source>
</evidence>
<evidence type="ECO:0000256" key="3">
    <source>
        <dbReference type="ARBA" id="ARBA00022989"/>
    </source>
</evidence>
<dbReference type="GO" id="GO:0005886">
    <property type="term" value="C:plasma membrane"/>
    <property type="evidence" value="ECO:0007669"/>
    <property type="project" value="TreeGrafter"/>
</dbReference>
<evidence type="ECO:0000256" key="2">
    <source>
        <dbReference type="ARBA" id="ARBA00022692"/>
    </source>
</evidence>
<gene>
    <name evidence="7" type="ordered locus">Acid_3810</name>
</gene>
<keyword evidence="3 5" id="KW-1133">Transmembrane helix</keyword>
<dbReference type="PANTHER" id="PTHR37958">
    <property type="entry name" value="SODIUM-POTASSIUM/PROTON ANTIPORTER CHAA"/>
    <property type="match status" value="1"/>
</dbReference>
<feature type="domain" description="Sodium/calcium exchanger membrane region" evidence="6">
    <location>
        <begin position="224"/>
        <end position="362"/>
    </location>
</feature>
<protein>
    <submittedName>
        <fullName evidence="7">Sodium/calcium exchanger membrane region</fullName>
    </submittedName>
</protein>
<keyword evidence="4 5" id="KW-0472">Membrane</keyword>